<keyword evidence="4 8" id="KW-0489">Methyltransferase</keyword>
<keyword evidence="6 8" id="KW-0949">S-adenosyl-L-methionine</keyword>
<dbReference type="NCBIfam" id="TIGR02072">
    <property type="entry name" value="BioC"/>
    <property type="match status" value="1"/>
</dbReference>
<comment type="caution">
    <text evidence="10">The sequence shown here is derived from an EMBL/GenBank/DDBJ whole genome shotgun (WGS) entry which is preliminary data.</text>
</comment>
<dbReference type="HAMAP" id="MF_00835">
    <property type="entry name" value="BioC"/>
    <property type="match status" value="1"/>
</dbReference>
<feature type="domain" description="Methyltransferase type 11" evidence="9">
    <location>
        <begin position="48"/>
        <end position="139"/>
    </location>
</feature>
<evidence type="ECO:0000256" key="7">
    <source>
        <dbReference type="ARBA" id="ARBA00022756"/>
    </source>
</evidence>
<dbReference type="EMBL" id="VWXF01000001">
    <property type="protein sequence ID" value="NIF20763.1"/>
    <property type="molecule type" value="Genomic_DNA"/>
</dbReference>
<evidence type="ECO:0000313" key="11">
    <source>
        <dbReference type="Proteomes" id="UP001515683"/>
    </source>
</evidence>
<dbReference type="Gene3D" id="3.40.50.150">
    <property type="entry name" value="Vaccinia Virus protein VP39"/>
    <property type="match status" value="1"/>
</dbReference>
<gene>
    <name evidence="8 10" type="primary">bioC</name>
    <name evidence="10" type="ORF">F3J40_03915</name>
</gene>
<comment type="similarity">
    <text evidence="8">Belongs to the methyltransferase superfamily.</text>
</comment>
<evidence type="ECO:0000256" key="3">
    <source>
        <dbReference type="ARBA" id="ARBA00012327"/>
    </source>
</evidence>
<dbReference type="InterPro" id="IPR029063">
    <property type="entry name" value="SAM-dependent_MTases_sf"/>
</dbReference>
<reference evidence="10 11" key="1">
    <citation type="journal article" date="2019" name="bioRxiv">
        <title>Bacteria contribute to plant secondary compound degradation in a generalist herbivore system.</title>
        <authorList>
            <person name="Francoeur C.B."/>
            <person name="Khadempour L."/>
            <person name="Moreira-Soto R.D."/>
            <person name="Gotting K."/>
            <person name="Book A.J."/>
            <person name="Pinto-Tomas A.A."/>
            <person name="Keefover-Ring K."/>
            <person name="Currie C.R."/>
        </authorList>
    </citation>
    <scope>NUCLEOTIDE SEQUENCE [LARGE SCALE GENOMIC DNA]</scope>
    <source>
        <strain evidence="10">Acro-835</strain>
    </source>
</reference>
<dbReference type="EC" id="2.1.1.197" evidence="3 8"/>
<dbReference type="InterPro" id="IPR013216">
    <property type="entry name" value="Methyltransf_11"/>
</dbReference>
<evidence type="ECO:0000256" key="8">
    <source>
        <dbReference type="HAMAP-Rule" id="MF_00835"/>
    </source>
</evidence>
<comment type="pathway">
    <text evidence="2 8">Cofactor biosynthesis; biotin biosynthesis.</text>
</comment>
<accession>A0ABX0R9E8</accession>
<protein>
    <recommendedName>
        <fullName evidence="3 8">Malonyl-[acyl-carrier protein] O-methyltransferase</fullName>
        <shortName evidence="8">Malonyl-ACP O-methyltransferase</shortName>
        <ecNumber evidence="3 8">2.1.1.197</ecNumber>
    </recommendedName>
    <alternativeName>
        <fullName evidence="8">Biotin synthesis protein BioC</fullName>
    </alternativeName>
</protein>
<dbReference type="CDD" id="cd02440">
    <property type="entry name" value="AdoMet_MTases"/>
    <property type="match status" value="1"/>
</dbReference>
<keyword evidence="11" id="KW-1185">Reference proteome</keyword>
<evidence type="ECO:0000256" key="2">
    <source>
        <dbReference type="ARBA" id="ARBA00004746"/>
    </source>
</evidence>
<keyword evidence="5 8" id="KW-0808">Transferase</keyword>
<evidence type="ECO:0000256" key="5">
    <source>
        <dbReference type="ARBA" id="ARBA00022679"/>
    </source>
</evidence>
<evidence type="ECO:0000256" key="4">
    <source>
        <dbReference type="ARBA" id="ARBA00022603"/>
    </source>
</evidence>
<organism evidence="10 11">
    <name type="scientific">Candidatus Pantoea multigeneris</name>
    <dbReference type="NCBI Taxonomy" id="2608357"/>
    <lineage>
        <taxon>Bacteria</taxon>
        <taxon>Pseudomonadati</taxon>
        <taxon>Pseudomonadota</taxon>
        <taxon>Gammaproteobacteria</taxon>
        <taxon>Enterobacterales</taxon>
        <taxon>Erwiniaceae</taxon>
        <taxon>Pantoea</taxon>
    </lineage>
</organism>
<dbReference type="Pfam" id="PF08241">
    <property type="entry name" value="Methyltransf_11"/>
    <property type="match status" value="1"/>
</dbReference>
<keyword evidence="7 8" id="KW-0093">Biotin biosynthesis</keyword>
<sequence>MTQPVNKQAVAKAFGRAASHYDQHAELQRLSGEALLALAPTAPGRDVLDIGCGTGLYSRYWRARGHHVTALDLSSAMLDQTRAADSADEYVQADLDALPLPAQSMDLVWSNLAVQWSSDLGTALQQQCRLLRSGGSVMFSTLLEASLQEVNQAWQVLDRLPHTNRFLSQHQVIAAAASFPLRYQTQQVTLHFPTALAAMRSLKGIGATHLHHGRRRALLTRQGLAQLEQSWPQDQQGYRLSYHLFFGVITL</sequence>
<dbReference type="GO" id="GO:0102130">
    <property type="term" value="F:malonyl-CoA methyltransferase activity"/>
    <property type="evidence" value="ECO:0007669"/>
    <property type="project" value="UniProtKB-EC"/>
</dbReference>
<dbReference type="RefSeq" id="WP_167012673.1">
    <property type="nucleotide sequence ID" value="NZ_VWXF01000001.1"/>
</dbReference>
<dbReference type="PANTHER" id="PTHR43861">
    <property type="entry name" value="TRANS-ACONITATE 2-METHYLTRANSFERASE-RELATED"/>
    <property type="match status" value="1"/>
</dbReference>
<dbReference type="InterPro" id="IPR011814">
    <property type="entry name" value="BioC"/>
</dbReference>
<evidence type="ECO:0000256" key="1">
    <source>
        <dbReference type="ARBA" id="ARBA00000852"/>
    </source>
</evidence>
<proteinExistence type="inferred from homology"/>
<comment type="catalytic activity">
    <reaction evidence="1 8">
        <text>malonyl-[ACP] + S-adenosyl-L-methionine = malonyl-[ACP] methyl ester + S-adenosyl-L-homocysteine</text>
        <dbReference type="Rhea" id="RHEA:17105"/>
        <dbReference type="Rhea" id="RHEA-COMP:9623"/>
        <dbReference type="Rhea" id="RHEA-COMP:9954"/>
        <dbReference type="ChEBI" id="CHEBI:57856"/>
        <dbReference type="ChEBI" id="CHEBI:59789"/>
        <dbReference type="ChEBI" id="CHEBI:78449"/>
        <dbReference type="ChEBI" id="CHEBI:78845"/>
        <dbReference type="EC" id="2.1.1.197"/>
    </reaction>
</comment>
<evidence type="ECO:0000256" key="6">
    <source>
        <dbReference type="ARBA" id="ARBA00022691"/>
    </source>
</evidence>
<name>A0ABX0R9E8_9GAMM</name>
<evidence type="ECO:0000313" key="10">
    <source>
        <dbReference type="EMBL" id="NIF20763.1"/>
    </source>
</evidence>
<dbReference type="Proteomes" id="UP001515683">
    <property type="component" value="Unassembled WGS sequence"/>
</dbReference>
<dbReference type="GO" id="GO:0032259">
    <property type="term" value="P:methylation"/>
    <property type="evidence" value="ECO:0007669"/>
    <property type="project" value="UniProtKB-KW"/>
</dbReference>
<evidence type="ECO:0000259" key="9">
    <source>
        <dbReference type="Pfam" id="PF08241"/>
    </source>
</evidence>
<comment type="function">
    <text evidence="8">Converts the free carboxyl group of a malonyl-thioester to its methyl ester by transfer of a methyl group from S-adenosyl-L-methionine (SAM). It allows to synthesize pimeloyl-ACP via the fatty acid synthetic pathway.</text>
</comment>
<dbReference type="SUPFAM" id="SSF53335">
    <property type="entry name" value="S-adenosyl-L-methionine-dependent methyltransferases"/>
    <property type="match status" value="1"/>
</dbReference>
<dbReference type="PANTHER" id="PTHR43861:SF1">
    <property type="entry name" value="TRANS-ACONITATE 2-METHYLTRANSFERASE"/>
    <property type="match status" value="1"/>
</dbReference>